<dbReference type="GO" id="GO:0005886">
    <property type="term" value="C:plasma membrane"/>
    <property type="evidence" value="ECO:0007669"/>
    <property type="project" value="UniProtKB-SubCell"/>
</dbReference>
<dbReference type="GO" id="GO:0140359">
    <property type="term" value="F:ABC-type transporter activity"/>
    <property type="evidence" value="ECO:0007669"/>
    <property type="project" value="InterPro"/>
</dbReference>
<dbReference type="InterPro" id="IPR003439">
    <property type="entry name" value="ABC_transporter-like_ATP-bd"/>
</dbReference>
<reference evidence="11" key="1">
    <citation type="submission" date="2008-06" db="EMBL/GenBank/DDBJ databases">
        <title>Complete sequence of Chlorobaculum parvum NCIB 8327.</title>
        <authorList>
            <consortium name="US DOE Joint Genome Institute"/>
            <person name="Lucas S."/>
            <person name="Copeland A."/>
            <person name="Lapidus A."/>
            <person name="Glavina del Rio T."/>
            <person name="Dalin E."/>
            <person name="Tice H."/>
            <person name="Bruce D."/>
            <person name="Goodwin L."/>
            <person name="Pitluck S."/>
            <person name="Schmutz J."/>
            <person name="Larimer F."/>
            <person name="Land M."/>
            <person name="Hauser L."/>
            <person name="Kyrpides N."/>
            <person name="Mikhailova N."/>
            <person name="Zhao F."/>
            <person name="Li T."/>
            <person name="Liu Z."/>
            <person name="Overmann J."/>
            <person name="Bryant D.A."/>
            <person name="Richardson P."/>
        </authorList>
    </citation>
    <scope>NUCLEOTIDE SEQUENCE [LARGE SCALE GENOMIC DNA]</scope>
    <source>
        <strain evidence="11">NCIB 8327</strain>
    </source>
</reference>
<evidence type="ECO:0000259" key="10">
    <source>
        <dbReference type="PROSITE" id="PS50929"/>
    </source>
</evidence>
<dbReference type="eggNOG" id="COG4618">
    <property type="taxonomic scope" value="Bacteria"/>
</dbReference>
<feature type="transmembrane region" description="Helical" evidence="8">
    <location>
        <begin position="23"/>
        <end position="45"/>
    </location>
</feature>
<dbReference type="OrthoDB" id="593815at2"/>
<evidence type="ECO:0000313" key="11">
    <source>
        <dbReference type="EMBL" id="ACF11254.1"/>
    </source>
</evidence>
<dbReference type="CDD" id="cd03246">
    <property type="entry name" value="ABCC_Protease_Secretion"/>
    <property type="match status" value="1"/>
</dbReference>
<feature type="region of interest" description="Disordered" evidence="7">
    <location>
        <begin position="562"/>
        <end position="584"/>
    </location>
</feature>
<dbReference type="KEGG" id="cpc:Cpar_0838"/>
<dbReference type="SMART" id="SM00382">
    <property type="entry name" value="AAA"/>
    <property type="match status" value="1"/>
</dbReference>
<dbReference type="InterPro" id="IPR010128">
    <property type="entry name" value="ATPase_T1SS_PrtD-like"/>
</dbReference>
<dbReference type="GO" id="GO:0005524">
    <property type="term" value="F:ATP binding"/>
    <property type="evidence" value="ECO:0007669"/>
    <property type="project" value="UniProtKB-KW"/>
</dbReference>
<feature type="transmembrane region" description="Helical" evidence="8">
    <location>
        <begin position="146"/>
        <end position="172"/>
    </location>
</feature>
<dbReference type="Gene3D" id="3.40.50.300">
    <property type="entry name" value="P-loop containing nucleotide triphosphate hydrolases"/>
    <property type="match status" value="1"/>
</dbReference>
<dbReference type="PROSITE" id="PS50929">
    <property type="entry name" value="ABC_TM1F"/>
    <property type="match status" value="1"/>
</dbReference>
<evidence type="ECO:0000256" key="4">
    <source>
        <dbReference type="ARBA" id="ARBA00022840"/>
    </source>
</evidence>
<feature type="transmembrane region" description="Helical" evidence="8">
    <location>
        <begin position="248"/>
        <end position="266"/>
    </location>
</feature>
<dbReference type="InterPro" id="IPR027417">
    <property type="entry name" value="P-loop_NTPase"/>
</dbReference>
<keyword evidence="4" id="KW-0067">ATP-binding</keyword>
<dbReference type="SUPFAM" id="SSF52540">
    <property type="entry name" value="P-loop containing nucleoside triphosphate hydrolases"/>
    <property type="match status" value="1"/>
</dbReference>
<feature type="domain" description="ABC transporter" evidence="9">
    <location>
        <begin position="332"/>
        <end position="567"/>
    </location>
</feature>
<feature type="domain" description="ABC transmembrane type-1" evidence="10">
    <location>
        <begin position="24"/>
        <end position="301"/>
    </location>
</feature>
<evidence type="ECO:0000256" key="6">
    <source>
        <dbReference type="ARBA" id="ARBA00023136"/>
    </source>
</evidence>
<dbReference type="GO" id="GO:0030256">
    <property type="term" value="C:type I protein secretion system complex"/>
    <property type="evidence" value="ECO:0007669"/>
    <property type="project" value="InterPro"/>
</dbReference>
<feature type="transmembrane region" description="Helical" evidence="8">
    <location>
        <begin position="57"/>
        <end position="77"/>
    </location>
</feature>
<dbReference type="GO" id="GO:0016887">
    <property type="term" value="F:ATP hydrolysis activity"/>
    <property type="evidence" value="ECO:0007669"/>
    <property type="project" value="InterPro"/>
</dbReference>
<keyword evidence="3" id="KW-0547">Nucleotide-binding</keyword>
<dbReference type="HOGENOM" id="CLU_000604_95_6_10"/>
<dbReference type="Gene3D" id="1.20.1560.10">
    <property type="entry name" value="ABC transporter type 1, transmembrane domain"/>
    <property type="match status" value="1"/>
</dbReference>
<dbReference type="PROSITE" id="PS00211">
    <property type="entry name" value="ABC_TRANSPORTER_1"/>
    <property type="match status" value="1"/>
</dbReference>
<keyword evidence="12" id="KW-1185">Reference proteome</keyword>
<dbReference type="RefSeq" id="WP_012502087.1">
    <property type="nucleotide sequence ID" value="NC_011027.1"/>
</dbReference>
<dbReference type="SUPFAM" id="SSF90123">
    <property type="entry name" value="ABC transporter transmembrane region"/>
    <property type="match status" value="1"/>
</dbReference>
<evidence type="ECO:0000256" key="7">
    <source>
        <dbReference type="SAM" id="MobiDB-lite"/>
    </source>
</evidence>
<keyword evidence="2 8" id="KW-0812">Transmembrane</keyword>
<dbReference type="Pfam" id="PF00664">
    <property type="entry name" value="ABC_membrane"/>
    <property type="match status" value="1"/>
</dbReference>
<dbReference type="InterPro" id="IPR039421">
    <property type="entry name" value="Type_1_exporter"/>
</dbReference>
<comment type="subcellular location">
    <subcellularLocation>
        <location evidence="1">Cell membrane</location>
        <topology evidence="1">Multi-pass membrane protein</topology>
    </subcellularLocation>
</comment>
<proteinExistence type="predicted"/>
<dbReference type="Proteomes" id="UP000008811">
    <property type="component" value="Chromosome"/>
</dbReference>
<sequence length="584" mass="64314">MKPGSWFDKSELTRRLWSFRREFLWVGLFSMIANLLMLTPTLYMLQLYDRVLKGRSELTLIVVTLLMVFFYGIMVVAEWLRSRLLVRGGVRMDEAMNAIVFNASFEKNLKQAGSNPSEAMGDLSAIRQFLTGNGIFAFFDIPWTPIYIAVIFLLHPVLGWISILFSIIQLVVAWGNHKATINDIERSSKAGSESNAYFFSKLRNIEPIHAMGMTGSLREQWIARHEQALAYNGETLHKQHRQQAFSKFVRYVMQSLTLGAGALMVINGEMSAGGMIAGNVLMSRALQPLDLLIVVWKPFIQARDAFSRLEKLFGDFPEAAPKPERPAPQGDVRIDGLVATAPGRTEPILHGLDATFAPGTVTAIIGPSGSGKSTLARCLVGAWPETQGRVLYDEQPIESWNREELGPSIGYLPQDIELFEGTIAENISRFAETDSSKVIEATQRTGIHEAILRFPNGYNSQIGEAGGMLSGGQRQRIGLARALYGNPSVVVLDEPNSNLDDAGEKALVKVLNDLKASGKTVVLITHRMNILGAADRLMVMKEGRIEHFGPRDGVLEVLSAQKAAAKPASRPAPKPAPAEQNVEG</sequence>
<gene>
    <name evidence="11" type="ordered locus">Cpar_0838</name>
</gene>
<dbReference type="InterPro" id="IPR011527">
    <property type="entry name" value="ABC1_TM_dom"/>
</dbReference>
<evidence type="ECO:0000313" key="12">
    <source>
        <dbReference type="Proteomes" id="UP000008811"/>
    </source>
</evidence>
<dbReference type="PANTHER" id="PTHR24221">
    <property type="entry name" value="ATP-BINDING CASSETTE SUB-FAMILY B"/>
    <property type="match status" value="1"/>
</dbReference>
<dbReference type="InterPro" id="IPR036640">
    <property type="entry name" value="ABC1_TM_sf"/>
</dbReference>
<dbReference type="AlphaFoldDB" id="B3QMV1"/>
<evidence type="ECO:0000256" key="1">
    <source>
        <dbReference type="ARBA" id="ARBA00004651"/>
    </source>
</evidence>
<dbReference type="EMBL" id="CP001099">
    <property type="protein sequence ID" value="ACF11254.1"/>
    <property type="molecule type" value="Genomic_DNA"/>
</dbReference>
<dbReference type="STRING" id="517417.Cpar_0838"/>
<dbReference type="GO" id="GO:0034040">
    <property type="term" value="F:ATPase-coupled lipid transmembrane transporter activity"/>
    <property type="evidence" value="ECO:0007669"/>
    <property type="project" value="TreeGrafter"/>
</dbReference>
<organism evidence="11 12">
    <name type="scientific">Chlorobaculum parvum (strain DSM 263 / NCIMB 8327)</name>
    <name type="common">Chlorobium vibrioforme subsp. thiosulfatophilum</name>
    <dbReference type="NCBI Taxonomy" id="517417"/>
    <lineage>
        <taxon>Bacteria</taxon>
        <taxon>Pseudomonadati</taxon>
        <taxon>Chlorobiota</taxon>
        <taxon>Chlorobiia</taxon>
        <taxon>Chlorobiales</taxon>
        <taxon>Chlorobiaceae</taxon>
        <taxon>Chlorobaculum</taxon>
    </lineage>
</organism>
<evidence type="ECO:0000259" key="9">
    <source>
        <dbReference type="PROSITE" id="PS50893"/>
    </source>
</evidence>
<evidence type="ECO:0000256" key="3">
    <source>
        <dbReference type="ARBA" id="ARBA00022741"/>
    </source>
</evidence>
<dbReference type="GO" id="GO:0030253">
    <property type="term" value="P:protein secretion by the type I secretion system"/>
    <property type="evidence" value="ECO:0007669"/>
    <property type="project" value="InterPro"/>
</dbReference>
<dbReference type="InterPro" id="IPR003593">
    <property type="entry name" value="AAA+_ATPase"/>
</dbReference>
<dbReference type="InterPro" id="IPR017871">
    <property type="entry name" value="ABC_transporter-like_CS"/>
</dbReference>
<evidence type="ECO:0000256" key="2">
    <source>
        <dbReference type="ARBA" id="ARBA00022692"/>
    </source>
</evidence>
<keyword evidence="6 8" id="KW-0472">Membrane</keyword>
<evidence type="ECO:0000256" key="8">
    <source>
        <dbReference type="SAM" id="Phobius"/>
    </source>
</evidence>
<accession>B3QMV1</accession>
<dbReference type="PROSITE" id="PS50893">
    <property type="entry name" value="ABC_TRANSPORTER_2"/>
    <property type="match status" value="1"/>
</dbReference>
<dbReference type="Pfam" id="PF00005">
    <property type="entry name" value="ABC_tran"/>
    <property type="match status" value="1"/>
</dbReference>
<evidence type="ECO:0000256" key="5">
    <source>
        <dbReference type="ARBA" id="ARBA00022989"/>
    </source>
</evidence>
<name>B3QMV1_CHLP8</name>
<keyword evidence="5 8" id="KW-1133">Transmembrane helix</keyword>
<dbReference type="PANTHER" id="PTHR24221:SF248">
    <property type="entry name" value="ABC TRANSPORTER TRANSMEMBRANE REGION"/>
    <property type="match status" value="1"/>
</dbReference>
<dbReference type="NCBIfam" id="TIGR01842">
    <property type="entry name" value="type_I_sec_PrtD"/>
    <property type="match status" value="1"/>
</dbReference>
<protein>
    <submittedName>
        <fullName evidence="11">Type I secretion system ATPase</fullName>
    </submittedName>
</protein>